<name>A0A9W8J859_9AGAR</name>
<organism evidence="11 12">
    <name type="scientific">Candolleomyces eurysporus</name>
    <dbReference type="NCBI Taxonomy" id="2828524"/>
    <lineage>
        <taxon>Eukaryota</taxon>
        <taxon>Fungi</taxon>
        <taxon>Dikarya</taxon>
        <taxon>Basidiomycota</taxon>
        <taxon>Agaricomycotina</taxon>
        <taxon>Agaricomycetes</taxon>
        <taxon>Agaricomycetidae</taxon>
        <taxon>Agaricales</taxon>
        <taxon>Agaricineae</taxon>
        <taxon>Psathyrellaceae</taxon>
        <taxon>Candolleomyces</taxon>
    </lineage>
</organism>
<evidence type="ECO:0000313" key="12">
    <source>
        <dbReference type="Proteomes" id="UP001140091"/>
    </source>
</evidence>
<dbReference type="GO" id="GO:0004932">
    <property type="term" value="F:mating-type factor pheromone receptor activity"/>
    <property type="evidence" value="ECO:0007669"/>
    <property type="project" value="InterPro"/>
</dbReference>
<dbReference type="GO" id="GO:0005886">
    <property type="term" value="C:plasma membrane"/>
    <property type="evidence" value="ECO:0007669"/>
    <property type="project" value="TreeGrafter"/>
</dbReference>
<dbReference type="GO" id="GO:0000750">
    <property type="term" value="P:pheromone-dependent signal transduction involved in conjugation with cellular fusion"/>
    <property type="evidence" value="ECO:0007669"/>
    <property type="project" value="TreeGrafter"/>
</dbReference>
<dbReference type="PANTHER" id="PTHR28097">
    <property type="entry name" value="PHEROMONE A FACTOR RECEPTOR"/>
    <property type="match status" value="1"/>
</dbReference>
<accession>A0A9W8J859</accession>
<evidence type="ECO:0000313" key="11">
    <source>
        <dbReference type="EMBL" id="KAJ2929955.1"/>
    </source>
</evidence>
<dbReference type="AlphaFoldDB" id="A0A9W8J859"/>
<dbReference type="Proteomes" id="UP001140091">
    <property type="component" value="Unassembled WGS sequence"/>
</dbReference>
<evidence type="ECO:0000256" key="5">
    <source>
        <dbReference type="ARBA" id="ARBA00022989"/>
    </source>
</evidence>
<comment type="caution">
    <text evidence="11">The sequence shown here is derived from an EMBL/GenBank/DDBJ whole genome shotgun (WGS) entry which is preliminary data.</text>
</comment>
<evidence type="ECO:0000256" key="1">
    <source>
        <dbReference type="ARBA" id="ARBA00004141"/>
    </source>
</evidence>
<keyword evidence="7 10" id="KW-0472">Membrane</keyword>
<dbReference type="InterPro" id="IPR001499">
    <property type="entry name" value="GPCR_STE3"/>
</dbReference>
<comment type="similarity">
    <text evidence="2">Belongs to the G-protein coupled receptor 4 family.</text>
</comment>
<dbReference type="EMBL" id="JANBPK010000853">
    <property type="protein sequence ID" value="KAJ2929955.1"/>
    <property type="molecule type" value="Genomic_DNA"/>
</dbReference>
<reference evidence="11" key="1">
    <citation type="submission" date="2022-06" db="EMBL/GenBank/DDBJ databases">
        <title>Genome Sequence of Candolleomyces eurysporus.</title>
        <authorList>
            <person name="Buettner E."/>
        </authorList>
    </citation>
    <scope>NUCLEOTIDE SEQUENCE</scope>
    <source>
        <strain evidence="11">VTCC 930004</strain>
    </source>
</reference>
<dbReference type="PANTHER" id="PTHR28097:SF1">
    <property type="entry name" value="PHEROMONE A FACTOR RECEPTOR"/>
    <property type="match status" value="1"/>
</dbReference>
<feature type="transmembrane region" description="Helical" evidence="10">
    <location>
        <begin position="7"/>
        <end position="29"/>
    </location>
</feature>
<feature type="non-terminal residue" evidence="11">
    <location>
        <position position="131"/>
    </location>
</feature>
<keyword evidence="6" id="KW-0297">G-protein coupled receptor</keyword>
<keyword evidence="12" id="KW-1185">Reference proteome</keyword>
<evidence type="ECO:0000256" key="8">
    <source>
        <dbReference type="ARBA" id="ARBA00023170"/>
    </source>
</evidence>
<keyword evidence="3" id="KW-0589">Pheromone response</keyword>
<evidence type="ECO:0000256" key="10">
    <source>
        <dbReference type="SAM" id="Phobius"/>
    </source>
</evidence>
<dbReference type="Pfam" id="PF02076">
    <property type="entry name" value="STE3"/>
    <property type="match status" value="1"/>
</dbReference>
<evidence type="ECO:0000256" key="2">
    <source>
        <dbReference type="ARBA" id="ARBA00011085"/>
    </source>
</evidence>
<evidence type="ECO:0000256" key="4">
    <source>
        <dbReference type="ARBA" id="ARBA00022692"/>
    </source>
</evidence>
<gene>
    <name evidence="11" type="ORF">H1R20_g7134</name>
</gene>
<dbReference type="OrthoDB" id="2874149at2759"/>
<keyword evidence="4 10" id="KW-0812">Transmembrane</keyword>
<keyword evidence="9" id="KW-0807">Transducer</keyword>
<evidence type="ECO:0000256" key="9">
    <source>
        <dbReference type="ARBA" id="ARBA00023224"/>
    </source>
</evidence>
<comment type="subcellular location">
    <subcellularLocation>
        <location evidence="1">Membrane</location>
        <topology evidence="1">Multi-pass membrane protein</topology>
    </subcellularLocation>
</comment>
<evidence type="ECO:0000256" key="6">
    <source>
        <dbReference type="ARBA" id="ARBA00023040"/>
    </source>
</evidence>
<proteinExistence type="inferred from homology"/>
<protein>
    <submittedName>
        <fullName evidence="11">Uncharacterized protein</fullName>
    </submittedName>
</protein>
<feature type="transmembrane region" description="Helical" evidence="10">
    <location>
        <begin position="72"/>
        <end position="90"/>
    </location>
</feature>
<keyword evidence="8" id="KW-0675">Receptor</keyword>
<sequence length="131" mass="14761">MTPSRYLRLMILSISIVTFAASAGVYNIYRFASSGLKPWVSWDDAHSTFSTVRVFTAASWRAQSGLPIAVEATRWLPVVSALLYFLLFAFSSEARKQYNLISYGVLGYFGLNRWRSDSRKAGLPRYVGKFA</sequence>
<keyword evidence="5 10" id="KW-1133">Transmembrane helix</keyword>
<evidence type="ECO:0000256" key="7">
    <source>
        <dbReference type="ARBA" id="ARBA00023136"/>
    </source>
</evidence>
<evidence type="ECO:0000256" key="3">
    <source>
        <dbReference type="ARBA" id="ARBA00022507"/>
    </source>
</evidence>